<evidence type="ECO:0000313" key="2">
    <source>
        <dbReference type="EMBL" id="EEH51679.1"/>
    </source>
</evidence>
<evidence type="ECO:0000256" key="1">
    <source>
        <dbReference type="SAM" id="MobiDB-lite"/>
    </source>
</evidence>
<organism evidence="3">
    <name type="scientific">Micromonas pusilla (strain CCMP1545)</name>
    <name type="common">Picoplanktonic green alga</name>
    <dbReference type="NCBI Taxonomy" id="564608"/>
    <lineage>
        <taxon>Eukaryota</taxon>
        <taxon>Viridiplantae</taxon>
        <taxon>Chlorophyta</taxon>
        <taxon>Mamiellophyceae</taxon>
        <taxon>Mamiellales</taxon>
        <taxon>Mamiellaceae</taxon>
        <taxon>Micromonas</taxon>
    </lineage>
</organism>
<dbReference type="OMA" id="PNTQIRE"/>
<feature type="compositionally biased region" description="Basic residues" evidence="1">
    <location>
        <begin position="248"/>
        <end position="261"/>
    </location>
</feature>
<name>C1N8C3_MICPC</name>
<dbReference type="GO" id="GO:0006274">
    <property type="term" value="P:DNA replication termination"/>
    <property type="evidence" value="ECO:0007669"/>
    <property type="project" value="TreeGrafter"/>
</dbReference>
<accession>C1N8C3</accession>
<dbReference type="GO" id="GO:0005634">
    <property type="term" value="C:nucleus"/>
    <property type="evidence" value="ECO:0007669"/>
    <property type="project" value="TreeGrafter"/>
</dbReference>
<sequence length="270" mass="28480">MGLDGGTVISRTDVLRGASWDLAQADASTSTRGGQLSSHRRHGASRALPPSVVRETRWRVCALSGAPLSPARGVVACALGRLYDRETALTHVLTRHGVFTSEEATYAYANRLNSSGAIGDASHLRARSDFFEVRLARAADATEETPEFECPATGARCGRSAVAFVALRPCGHVVSEKAAREAAKAAAVGGGGGGGGESESPPTPPTCPACEVPFDPAHSLPIHGTEAQVEKLRDAMDRRHAAEDDAKARRKGRREAKRRKRTTESESACG</sequence>
<dbReference type="PANTHER" id="PTHR12775:SF0">
    <property type="entry name" value="REPLICATION TERMINATION FACTOR 2"/>
    <property type="match status" value="1"/>
</dbReference>
<dbReference type="RefSeq" id="XP_003064057.1">
    <property type="nucleotide sequence ID" value="XM_003064011.1"/>
</dbReference>
<dbReference type="PANTHER" id="PTHR12775">
    <property type="entry name" value="PROTEIN C20ORF43 HOMOLOG"/>
    <property type="match status" value="1"/>
</dbReference>
<dbReference type="GeneID" id="9689685"/>
<feature type="compositionally biased region" description="Gly residues" evidence="1">
    <location>
        <begin position="188"/>
        <end position="197"/>
    </location>
</feature>
<dbReference type="EMBL" id="GG663750">
    <property type="protein sequence ID" value="EEH51679.1"/>
    <property type="molecule type" value="Genomic_DNA"/>
</dbReference>
<dbReference type="AlphaFoldDB" id="C1N8C3"/>
<dbReference type="KEGG" id="mpp:MICPUCDRAFT_43295"/>
<dbReference type="InterPro" id="IPR006735">
    <property type="entry name" value="Rtf2"/>
</dbReference>
<dbReference type="eggNOG" id="KOG3113">
    <property type="taxonomic scope" value="Eukaryota"/>
</dbReference>
<gene>
    <name evidence="2" type="ORF">MICPUCDRAFT_43295</name>
</gene>
<dbReference type="OrthoDB" id="247013at2759"/>
<dbReference type="Pfam" id="PF04641">
    <property type="entry name" value="Rtf2"/>
    <property type="match status" value="1"/>
</dbReference>
<reference evidence="2 3" key="1">
    <citation type="journal article" date="2009" name="Science">
        <title>Green evolution and dynamic adaptations revealed by genomes of the marine picoeukaryotes Micromonas.</title>
        <authorList>
            <person name="Worden A.Z."/>
            <person name="Lee J.H."/>
            <person name="Mock T."/>
            <person name="Rouze P."/>
            <person name="Simmons M.P."/>
            <person name="Aerts A.L."/>
            <person name="Allen A.E."/>
            <person name="Cuvelier M.L."/>
            <person name="Derelle E."/>
            <person name="Everett M.V."/>
            <person name="Foulon E."/>
            <person name="Grimwood J."/>
            <person name="Gundlach H."/>
            <person name="Henrissat B."/>
            <person name="Napoli C."/>
            <person name="McDonald S.M."/>
            <person name="Parker M.S."/>
            <person name="Rombauts S."/>
            <person name="Salamov A."/>
            <person name="Von Dassow P."/>
            <person name="Badger J.H."/>
            <person name="Coutinho P.M."/>
            <person name="Demir E."/>
            <person name="Dubchak I."/>
            <person name="Gentemann C."/>
            <person name="Eikrem W."/>
            <person name="Gready J.E."/>
            <person name="John U."/>
            <person name="Lanier W."/>
            <person name="Lindquist E.A."/>
            <person name="Lucas S."/>
            <person name="Mayer K.F."/>
            <person name="Moreau H."/>
            <person name="Not F."/>
            <person name="Otillar R."/>
            <person name="Panaud O."/>
            <person name="Pangilinan J."/>
            <person name="Paulsen I."/>
            <person name="Piegu B."/>
            <person name="Poliakov A."/>
            <person name="Robbens S."/>
            <person name="Schmutz J."/>
            <person name="Toulza E."/>
            <person name="Wyss T."/>
            <person name="Zelensky A."/>
            <person name="Zhou K."/>
            <person name="Armbrust E.V."/>
            <person name="Bhattacharya D."/>
            <person name="Goodenough U.W."/>
            <person name="Van de Peer Y."/>
            <person name="Grigoriev I.V."/>
        </authorList>
    </citation>
    <scope>NUCLEOTIDE SEQUENCE [LARGE SCALE GENOMIC DNA]</scope>
    <source>
        <strain evidence="2 3">CCMP1545</strain>
    </source>
</reference>
<evidence type="ECO:0000313" key="3">
    <source>
        <dbReference type="Proteomes" id="UP000001876"/>
    </source>
</evidence>
<feature type="region of interest" description="Disordered" evidence="1">
    <location>
        <begin position="29"/>
        <end position="49"/>
    </location>
</feature>
<feature type="region of interest" description="Disordered" evidence="1">
    <location>
        <begin position="187"/>
        <end position="270"/>
    </location>
</feature>
<proteinExistence type="predicted"/>
<feature type="compositionally biased region" description="Basic and acidic residues" evidence="1">
    <location>
        <begin position="228"/>
        <end position="247"/>
    </location>
</feature>
<protein>
    <submittedName>
        <fullName evidence="2">Predicted protein</fullName>
    </submittedName>
</protein>
<keyword evidence="3" id="KW-1185">Reference proteome</keyword>
<dbReference type="Proteomes" id="UP000001876">
    <property type="component" value="Unassembled WGS sequence"/>
</dbReference>